<keyword evidence="4 7" id="KW-0067">ATP-binding</keyword>
<dbReference type="PROSITE" id="PS50893">
    <property type="entry name" value="ABC_TRANSPORTER_2"/>
    <property type="match status" value="1"/>
</dbReference>
<evidence type="ECO:0000256" key="5">
    <source>
        <dbReference type="ARBA" id="ARBA00022970"/>
    </source>
</evidence>
<keyword evidence="5" id="KW-0029">Amino-acid transport</keyword>
<organism evidence="7 8">
    <name type="scientific">Epidermidibacterium keratini</name>
    <dbReference type="NCBI Taxonomy" id="1891644"/>
    <lineage>
        <taxon>Bacteria</taxon>
        <taxon>Bacillati</taxon>
        <taxon>Actinomycetota</taxon>
        <taxon>Actinomycetes</taxon>
        <taxon>Sporichthyales</taxon>
        <taxon>Sporichthyaceae</taxon>
        <taxon>Epidermidibacterium</taxon>
    </lineage>
</organism>
<evidence type="ECO:0000256" key="4">
    <source>
        <dbReference type="ARBA" id="ARBA00022840"/>
    </source>
</evidence>
<dbReference type="PROSITE" id="PS00211">
    <property type="entry name" value="ABC_TRANSPORTER_1"/>
    <property type="match status" value="1"/>
</dbReference>
<dbReference type="OrthoDB" id="5179231at2"/>
<dbReference type="Proteomes" id="UP000463857">
    <property type="component" value="Chromosome"/>
</dbReference>
<keyword evidence="8" id="KW-1185">Reference proteome</keyword>
<dbReference type="Pfam" id="PF00005">
    <property type="entry name" value="ABC_tran"/>
    <property type="match status" value="1"/>
</dbReference>
<dbReference type="SMART" id="SM00382">
    <property type="entry name" value="AAA"/>
    <property type="match status" value="1"/>
</dbReference>
<keyword evidence="3" id="KW-0547">Nucleotide-binding</keyword>
<feature type="domain" description="ABC transporter" evidence="6">
    <location>
        <begin position="4"/>
        <end position="238"/>
    </location>
</feature>
<dbReference type="GO" id="GO:0015807">
    <property type="term" value="P:L-amino acid transport"/>
    <property type="evidence" value="ECO:0007669"/>
    <property type="project" value="TreeGrafter"/>
</dbReference>
<dbReference type="KEGG" id="eke:EK0264_01490"/>
<dbReference type="InterPro" id="IPR027417">
    <property type="entry name" value="P-loop_NTPase"/>
</dbReference>
<dbReference type="Gene3D" id="3.40.50.300">
    <property type="entry name" value="P-loop containing nucleotide triphosphate hydrolases"/>
    <property type="match status" value="1"/>
</dbReference>
<dbReference type="SUPFAM" id="SSF52540">
    <property type="entry name" value="P-loop containing nucleoside triphosphate hydrolases"/>
    <property type="match status" value="1"/>
</dbReference>
<accession>A0A7L4YI83</accession>
<dbReference type="PIRSF" id="PIRSF039137">
    <property type="entry name" value="ABC_branched_ATPase"/>
    <property type="match status" value="1"/>
</dbReference>
<evidence type="ECO:0000256" key="3">
    <source>
        <dbReference type="ARBA" id="ARBA00022741"/>
    </source>
</evidence>
<dbReference type="InParanoid" id="A0A7L4YI83"/>
<dbReference type="RefSeq" id="WP_159542234.1">
    <property type="nucleotide sequence ID" value="NZ_CP047156.1"/>
</dbReference>
<evidence type="ECO:0000313" key="7">
    <source>
        <dbReference type="EMBL" id="QHB99095.1"/>
    </source>
</evidence>
<dbReference type="GO" id="GO:0016887">
    <property type="term" value="F:ATP hydrolysis activity"/>
    <property type="evidence" value="ECO:0007669"/>
    <property type="project" value="InterPro"/>
</dbReference>
<dbReference type="GO" id="GO:0005524">
    <property type="term" value="F:ATP binding"/>
    <property type="evidence" value="ECO:0007669"/>
    <property type="project" value="UniProtKB-KW"/>
</dbReference>
<dbReference type="PANTHER" id="PTHR43820">
    <property type="entry name" value="HIGH-AFFINITY BRANCHED-CHAIN AMINO ACID TRANSPORT ATP-BINDING PROTEIN LIVF"/>
    <property type="match status" value="1"/>
</dbReference>
<dbReference type="InterPro" id="IPR003439">
    <property type="entry name" value="ABC_transporter-like_ATP-bd"/>
</dbReference>
<evidence type="ECO:0000256" key="2">
    <source>
        <dbReference type="ARBA" id="ARBA00022448"/>
    </source>
</evidence>
<dbReference type="PANTHER" id="PTHR43820:SF4">
    <property type="entry name" value="HIGH-AFFINITY BRANCHED-CHAIN AMINO ACID TRANSPORT ATP-BINDING PROTEIN LIVF"/>
    <property type="match status" value="1"/>
</dbReference>
<gene>
    <name evidence="7" type="ORF">EK0264_01490</name>
</gene>
<sequence>MKMLELENVVVNYGAIEALHGIDLQVNEGEVVSMIGANGAGKSTTMRAISGIRPLTTGRIVFEGKDITKLAPHKRVTMGICQAPEGRGIFPGMTVLENLDMGTFARKVGSKKEYDDLVEHIFELFPRLGERKEQRGGLMSGGEQQMLAIGRALMSRPKLLMLDEPSLGLAPKIIQQIFKIISEINAEGTTILLVEQNAQGALSRSNRAYILETGTVTKTGSGKDLLNDPAVMEAYLGVA</sequence>
<dbReference type="InterPro" id="IPR003593">
    <property type="entry name" value="AAA+_ATPase"/>
</dbReference>
<dbReference type="EMBL" id="CP047156">
    <property type="protein sequence ID" value="QHB99095.1"/>
    <property type="molecule type" value="Genomic_DNA"/>
</dbReference>
<evidence type="ECO:0000313" key="8">
    <source>
        <dbReference type="Proteomes" id="UP000463857"/>
    </source>
</evidence>
<dbReference type="InterPro" id="IPR052156">
    <property type="entry name" value="BCAA_Transport_ATP-bd_LivF"/>
</dbReference>
<evidence type="ECO:0000259" key="6">
    <source>
        <dbReference type="PROSITE" id="PS50893"/>
    </source>
</evidence>
<evidence type="ECO:0000256" key="1">
    <source>
        <dbReference type="ARBA" id="ARBA00005417"/>
    </source>
</evidence>
<dbReference type="GO" id="GO:0015658">
    <property type="term" value="F:branched-chain amino acid transmembrane transporter activity"/>
    <property type="evidence" value="ECO:0007669"/>
    <property type="project" value="InterPro"/>
</dbReference>
<dbReference type="CDD" id="cd03224">
    <property type="entry name" value="ABC_TM1139_LivF_branched"/>
    <property type="match status" value="1"/>
</dbReference>
<dbReference type="AlphaFoldDB" id="A0A7L4YI83"/>
<name>A0A7L4YI83_9ACTN</name>
<protein>
    <submittedName>
        <fullName evidence="7">ATP-binding cassette domain-containing protein</fullName>
    </submittedName>
</protein>
<dbReference type="InterPro" id="IPR017871">
    <property type="entry name" value="ABC_transporter-like_CS"/>
</dbReference>
<reference evidence="7 8" key="1">
    <citation type="journal article" date="2018" name="Int. J. Syst. Evol. Microbiol.">
        <title>Epidermidibacterium keratini gen. nov., sp. nov., a member of the family Sporichthyaceae, isolated from keratin epidermis.</title>
        <authorList>
            <person name="Lee D.G."/>
            <person name="Trujillo M.E."/>
            <person name="Kang S."/>
            <person name="Nam J.J."/>
            <person name="Kim Y.J."/>
        </authorList>
    </citation>
    <scope>NUCLEOTIDE SEQUENCE [LARGE SCALE GENOMIC DNA]</scope>
    <source>
        <strain evidence="7 8">EPI-7</strain>
    </source>
</reference>
<keyword evidence="2" id="KW-0813">Transport</keyword>
<dbReference type="InterPro" id="IPR030660">
    <property type="entry name" value="ABC_branched_ATPase_LivF/BraG"/>
</dbReference>
<proteinExistence type="inferred from homology"/>
<comment type="similarity">
    <text evidence="1">Belongs to the ABC transporter superfamily.</text>
</comment>